<dbReference type="PANTHER" id="PTHR46093:SF18">
    <property type="entry name" value="FIBRONECTIN TYPE-III DOMAIN-CONTAINING PROTEIN"/>
    <property type="match status" value="1"/>
</dbReference>
<comment type="caution">
    <text evidence="3">The sequence shown here is derived from an EMBL/GenBank/DDBJ whole genome shotgun (WGS) entry which is preliminary data.</text>
</comment>
<evidence type="ECO:0000313" key="3">
    <source>
        <dbReference type="EMBL" id="DAZ93300.1"/>
    </source>
</evidence>
<evidence type="ECO:0000313" key="4">
    <source>
        <dbReference type="Proteomes" id="UP001146120"/>
    </source>
</evidence>
<reference evidence="3" key="1">
    <citation type="submission" date="2022-11" db="EMBL/GenBank/DDBJ databases">
        <authorList>
            <person name="Morgan W.R."/>
            <person name="Tartar A."/>
        </authorList>
    </citation>
    <scope>NUCLEOTIDE SEQUENCE</scope>
    <source>
        <strain evidence="3">ARSEF 373</strain>
    </source>
</reference>
<dbReference type="SUPFAM" id="SSF117281">
    <property type="entry name" value="Kelch motif"/>
    <property type="match status" value="1"/>
</dbReference>
<sequence>MALVNDIDITPTPREHHSTALHTNAYVAEIIVFGGVNFGSINVTVWSISVVVCNDSNTDTPLDEGQCDQCDGSSSAAAFPGHSRRLIIFGGITYNYSSSTMALVDYNDPWSYDLGTRQWRPIEPANDLVPPTRLSHSASLLTNHNNACSSGWSALDDVWLFSFDERVWLPVTTSSSLQRAYTSVIVQDSTMWLFGGYKQSGLGQNASVVNDVVSGNVTVINSTARTASMDLVQFSVPSGQSAPEPRYGHQAVLLHHQMVIHGGSFRGDVWSYSFGSFSSANTSSSPSKNASTFI</sequence>
<evidence type="ECO:0008006" key="5">
    <source>
        <dbReference type="Google" id="ProtNLM"/>
    </source>
</evidence>
<evidence type="ECO:0000256" key="1">
    <source>
        <dbReference type="ARBA" id="ARBA00022441"/>
    </source>
</evidence>
<proteinExistence type="predicted"/>
<keyword evidence="2" id="KW-0677">Repeat</keyword>
<evidence type="ECO:0000256" key="2">
    <source>
        <dbReference type="ARBA" id="ARBA00022737"/>
    </source>
</evidence>
<gene>
    <name evidence="3" type="ORF">N0F65_012466</name>
</gene>
<dbReference type="Gene3D" id="2.120.10.80">
    <property type="entry name" value="Kelch-type beta propeller"/>
    <property type="match status" value="1"/>
</dbReference>
<dbReference type="AlphaFoldDB" id="A0AAV2YGP9"/>
<name>A0AAV2YGP9_9STRA</name>
<dbReference type="PANTHER" id="PTHR46093">
    <property type="entry name" value="ACYL-COA-BINDING DOMAIN-CONTAINING PROTEIN 5"/>
    <property type="match status" value="1"/>
</dbReference>
<accession>A0AAV2YGP9</accession>
<dbReference type="InterPro" id="IPR015915">
    <property type="entry name" value="Kelch-typ_b-propeller"/>
</dbReference>
<keyword evidence="1" id="KW-0880">Kelch repeat</keyword>
<reference evidence="3" key="2">
    <citation type="journal article" date="2023" name="Microbiol Resour">
        <title>Decontamination and Annotation of the Draft Genome Sequence of the Oomycete Lagenidium giganteum ARSEF 373.</title>
        <authorList>
            <person name="Morgan W.R."/>
            <person name="Tartar A."/>
        </authorList>
    </citation>
    <scope>NUCLEOTIDE SEQUENCE</scope>
    <source>
        <strain evidence="3">ARSEF 373</strain>
    </source>
</reference>
<dbReference type="Proteomes" id="UP001146120">
    <property type="component" value="Unassembled WGS sequence"/>
</dbReference>
<keyword evidence="4" id="KW-1185">Reference proteome</keyword>
<protein>
    <recommendedName>
        <fullName evidence="5">Galactose oxidase</fullName>
    </recommendedName>
</protein>
<dbReference type="EMBL" id="DAKRPA010000327">
    <property type="protein sequence ID" value="DAZ93300.1"/>
    <property type="molecule type" value="Genomic_DNA"/>
</dbReference>
<organism evidence="3 4">
    <name type="scientific">Lagenidium giganteum</name>
    <dbReference type="NCBI Taxonomy" id="4803"/>
    <lineage>
        <taxon>Eukaryota</taxon>
        <taxon>Sar</taxon>
        <taxon>Stramenopiles</taxon>
        <taxon>Oomycota</taxon>
        <taxon>Peronosporomycetes</taxon>
        <taxon>Pythiales</taxon>
        <taxon>Pythiaceae</taxon>
    </lineage>
</organism>